<keyword evidence="2" id="KW-1003">Cell membrane</keyword>
<evidence type="ECO:0000256" key="2">
    <source>
        <dbReference type="ARBA" id="ARBA00022475"/>
    </source>
</evidence>
<evidence type="ECO:0000256" key="5">
    <source>
        <dbReference type="ARBA" id="ARBA00022692"/>
    </source>
</evidence>
<dbReference type="SUPFAM" id="SSF54523">
    <property type="entry name" value="Pili subunits"/>
    <property type="match status" value="1"/>
</dbReference>
<dbReference type="GO" id="GO:0015628">
    <property type="term" value="P:protein secretion by the type II secretion system"/>
    <property type="evidence" value="ECO:0007669"/>
    <property type="project" value="TreeGrafter"/>
</dbReference>
<dbReference type="InterPro" id="IPR051621">
    <property type="entry name" value="T2SS_protein_J"/>
</dbReference>
<evidence type="ECO:0000313" key="10">
    <source>
        <dbReference type="Proteomes" id="UP000199119"/>
    </source>
</evidence>
<evidence type="ECO:0000313" key="9">
    <source>
        <dbReference type="EMBL" id="SFF08935.1"/>
    </source>
</evidence>
<dbReference type="PANTHER" id="PTHR39583:SF2">
    <property type="entry name" value="TYPE II SECRETION SYSTEM PROTEIN J"/>
    <property type="match status" value="1"/>
</dbReference>
<evidence type="ECO:0000256" key="3">
    <source>
        <dbReference type="ARBA" id="ARBA00022481"/>
    </source>
</evidence>
<name>A0A1I2FUC1_9BURK</name>
<dbReference type="NCBIfam" id="TIGR02532">
    <property type="entry name" value="IV_pilin_GFxxxE"/>
    <property type="match status" value="1"/>
</dbReference>
<dbReference type="AlphaFoldDB" id="A0A1I2FUC1"/>
<dbReference type="OrthoDB" id="9151668at2"/>
<gene>
    <name evidence="9" type="ORF">SAMN04489711_11232</name>
</gene>
<dbReference type="Proteomes" id="UP000199119">
    <property type="component" value="Unassembled WGS sequence"/>
</dbReference>
<dbReference type="STRING" id="1177982.SAMN04489711_11232"/>
<dbReference type="EMBL" id="FONX01000012">
    <property type="protein sequence ID" value="SFF08935.1"/>
    <property type="molecule type" value="Genomic_DNA"/>
</dbReference>
<dbReference type="Gene3D" id="3.30.700.10">
    <property type="entry name" value="Glycoprotein, Type 4 Pilin"/>
    <property type="match status" value="1"/>
</dbReference>
<dbReference type="PANTHER" id="PTHR39583">
    <property type="entry name" value="TYPE II SECRETION SYSTEM PROTEIN J-RELATED"/>
    <property type="match status" value="1"/>
</dbReference>
<keyword evidence="3" id="KW-0488">Methylation</keyword>
<sequence length="270" mass="29181">MSPPLRRSAPSPLSRLAARCGKEDAASAAGRPLRGGRWNAPRPAPANAARGFTLIELMVAIAVMALIAIMSWRGLDGMVRSQELTRQRTDGLLVMQTALAQWKTDLDALQAIEGTQPIAWDGQVLRLTRHGTRQPDDGAMVVAWTLRAVGNTTQWLRWQSGPLRTRGEWNDAWQHAAQWARTPSEADRRSETVLMPLMQWQLFYFRGGAWSNAQSSAGTPVGPQVPGGLSPEAASVPDGISLHLMLPPGGALAGGMTIDWVNPLQGGNKS</sequence>
<keyword evidence="6 8" id="KW-1133">Transmembrane helix</keyword>
<dbReference type="InterPro" id="IPR012902">
    <property type="entry name" value="N_methyl_site"/>
</dbReference>
<keyword evidence="5 8" id="KW-0812">Transmembrane</keyword>
<dbReference type="InterPro" id="IPR045584">
    <property type="entry name" value="Pilin-like"/>
</dbReference>
<evidence type="ECO:0000256" key="7">
    <source>
        <dbReference type="ARBA" id="ARBA00023136"/>
    </source>
</evidence>
<evidence type="ECO:0000256" key="1">
    <source>
        <dbReference type="ARBA" id="ARBA00004377"/>
    </source>
</evidence>
<evidence type="ECO:0000256" key="4">
    <source>
        <dbReference type="ARBA" id="ARBA00022519"/>
    </source>
</evidence>
<dbReference type="Pfam" id="PF07963">
    <property type="entry name" value="N_methyl"/>
    <property type="match status" value="1"/>
</dbReference>
<reference evidence="10" key="1">
    <citation type="submission" date="2016-10" db="EMBL/GenBank/DDBJ databases">
        <authorList>
            <person name="Varghese N."/>
            <person name="Submissions S."/>
        </authorList>
    </citation>
    <scope>NUCLEOTIDE SEQUENCE [LARGE SCALE GENOMIC DNA]</scope>
    <source>
        <strain evidence="10">DSM 27981</strain>
    </source>
</reference>
<dbReference type="GO" id="GO:0005886">
    <property type="term" value="C:plasma membrane"/>
    <property type="evidence" value="ECO:0007669"/>
    <property type="project" value="UniProtKB-SubCell"/>
</dbReference>
<comment type="subcellular location">
    <subcellularLocation>
        <location evidence="1">Cell inner membrane</location>
        <topology evidence="1">Single-pass membrane protein</topology>
    </subcellularLocation>
</comment>
<protein>
    <submittedName>
        <fullName evidence="9">General secretion pathway protein J</fullName>
    </submittedName>
</protein>
<evidence type="ECO:0000256" key="6">
    <source>
        <dbReference type="ARBA" id="ARBA00022989"/>
    </source>
</evidence>
<accession>A0A1I2FUC1</accession>
<keyword evidence="10" id="KW-1185">Reference proteome</keyword>
<feature type="transmembrane region" description="Helical" evidence="8">
    <location>
        <begin position="51"/>
        <end position="72"/>
    </location>
</feature>
<dbReference type="PROSITE" id="PS00409">
    <property type="entry name" value="PROKAR_NTER_METHYL"/>
    <property type="match status" value="1"/>
</dbReference>
<keyword evidence="7 8" id="KW-0472">Membrane</keyword>
<organism evidence="9 10">
    <name type="scientific">Paracidovorax wautersii</name>
    <dbReference type="NCBI Taxonomy" id="1177982"/>
    <lineage>
        <taxon>Bacteria</taxon>
        <taxon>Pseudomonadati</taxon>
        <taxon>Pseudomonadota</taxon>
        <taxon>Betaproteobacteria</taxon>
        <taxon>Burkholderiales</taxon>
        <taxon>Comamonadaceae</taxon>
        <taxon>Paracidovorax</taxon>
    </lineage>
</organism>
<proteinExistence type="predicted"/>
<keyword evidence="4" id="KW-0997">Cell inner membrane</keyword>
<evidence type="ECO:0000256" key="8">
    <source>
        <dbReference type="SAM" id="Phobius"/>
    </source>
</evidence>